<sequence>MTTEGENPGVILASEMYKDFFKPNEVTVFRQAQERTQALVTGSAILAHLAEGTFEPNDLDVFVSQEGALDMGSAIISVGYTFTPLTEKIVGGRRAVRQQPKNFAHALDQELAEWTPNTGKMGDRYSNSHIAGVFNFKKEGGKIIQVVATRCRPKEAVLKFYSTAVMNFATHDEVTCLFPHFTIDKKTNLILRDKNSEDVKRCTAKYEARGWKSVYTVTAYEAANPQSEVATFQRNTNDVKSLKKSLVPQQGQSKGGNRSPEAFWTVSFTNQEVTRVIQGERTGCPECGRKASEGEQVVARQRECEQP</sequence>
<dbReference type="AlphaFoldDB" id="A0AAW0CKL5"/>
<dbReference type="Proteomes" id="UP001383192">
    <property type="component" value="Unassembled WGS sequence"/>
</dbReference>
<organism evidence="2 3">
    <name type="scientific">Paramarasmius palmivorus</name>
    <dbReference type="NCBI Taxonomy" id="297713"/>
    <lineage>
        <taxon>Eukaryota</taxon>
        <taxon>Fungi</taxon>
        <taxon>Dikarya</taxon>
        <taxon>Basidiomycota</taxon>
        <taxon>Agaricomycotina</taxon>
        <taxon>Agaricomycetes</taxon>
        <taxon>Agaricomycetidae</taxon>
        <taxon>Agaricales</taxon>
        <taxon>Marasmiineae</taxon>
        <taxon>Marasmiaceae</taxon>
        <taxon>Paramarasmius</taxon>
    </lineage>
</organism>
<name>A0AAW0CKL5_9AGAR</name>
<proteinExistence type="predicted"/>
<evidence type="ECO:0000313" key="3">
    <source>
        <dbReference type="Proteomes" id="UP001383192"/>
    </source>
</evidence>
<feature type="region of interest" description="Disordered" evidence="1">
    <location>
        <begin position="284"/>
        <end position="307"/>
    </location>
</feature>
<feature type="region of interest" description="Disordered" evidence="1">
    <location>
        <begin position="241"/>
        <end position="261"/>
    </location>
</feature>
<evidence type="ECO:0000313" key="2">
    <source>
        <dbReference type="EMBL" id="KAK7040136.1"/>
    </source>
</evidence>
<accession>A0AAW0CKL5</accession>
<gene>
    <name evidence="2" type="ORF">VNI00_009942</name>
</gene>
<reference evidence="2 3" key="1">
    <citation type="submission" date="2024-01" db="EMBL/GenBank/DDBJ databases">
        <title>A draft genome for a cacao thread blight-causing isolate of Paramarasmius palmivorus.</title>
        <authorList>
            <person name="Baruah I.K."/>
            <person name="Bukari Y."/>
            <person name="Amoako-Attah I."/>
            <person name="Meinhardt L.W."/>
            <person name="Bailey B.A."/>
            <person name="Cohen S.P."/>
        </authorList>
    </citation>
    <scope>NUCLEOTIDE SEQUENCE [LARGE SCALE GENOMIC DNA]</scope>
    <source>
        <strain evidence="2 3">GH-12</strain>
    </source>
</reference>
<comment type="caution">
    <text evidence="2">The sequence shown here is derived from an EMBL/GenBank/DDBJ whole genome shotgun (WGS) entry which is preliminary data.</text>
</comment>
<protein>
    <submittedName>
        <fullName evidence="2">Uncharacterized protein</fullName>
    </submittedName>
</protein>
<dbReference type="EMBL" id="JAYKXP010000038">
    <property type="protein sequence ID" value="KAK7040136.1"/>
    <property type="molecule type" value="Genomic_DNA"/>
</dbReference>
<feature type="compositionally biased region" description="Polar residues" evidence="1">
    <location>
        <begin position="247"/>
        <end position="256"/>
    </location>
</feature>
<evidence type="ECO:0000256" key="1">
    <source>
        <dbReference type="SAM" id="MobiDB-lite"/>
    </source>
</evidence>
<keyword evidence="3" id="KW-1185">Reference proteome</keyword>